<evidence type="ECO:0000259" key="2">
    <source>
        <dbReference type="Pfam" id="PF26609"/>
    </source>
</evidence>
<feature type="domain" description="DUF8191" evidence="2">
    <location>
        <begin position="142"/>
        <end position="217"/>
    </location>
</feature>
<reference evidence="3" key="1">
    <citation type="submission" date="2022-07" db="EMBL/GenBank/DDBJ databases">
        <title>The genome of Lyophyllum shimeji provides insight into the initial evolution of ectomycorrhizal fungal genome.</title>
        <authorList>
            <person name="Kobayashi Y."/>
            <person name="Shibata T."/>
            <person name="Hirakawa H."/>
            <person name="Shigenobu S."/>
            <person name="Nishiyama T."/>
            <person name="Yamada A."/>
            <person name="Hasebe M."/>
            <person name="Kawaguchi M."/>
        </authorList>
    </citation>
    <scope>NUCLEOTIDE SEQUENCE</scope>
    <source>
        <strain evidence="3">AT787</strain>
    </source>
</reference>
<organism evidence="3 4">
    <name type="scientific">Lyophyllum shimeji</name>
    <name type="common">Hon-shimeji</name>
    <name type="synonym">Tricholoma shimeji</name>
    <dbReference type="NCBI Taxonomy" id="47721"/>
    <lineage>
        <taxon>Eukaryota</taxon>
        <taxon>Fungi</taxon>
        <taxon>Dikarya</taxon>
        <taxon>Basidiomycota</taxon>
        <taxon>Agaricomycotina</taxon>
        <taxon>Agaricomycetes</taxon>
        <taxon>Agaricomycetidae</taxon>
        <taxon>Agaricales</taxon>
        <taxon>Tricholomatineae</taxon>
        <taxon>Lyophyllaceae</taxon>
        <taxon>Lyophyllum</taxon>
    </lineage>
</organism>
<sequence>MPEDIQALNARVARRDQTIASLKKRIAVLECEASRKSAASVEVDDESDEEEGLPEPLYDKADDTYRCTECGWEVVEGFCEACRKEFNWSEDNEESSLPADSLYNEASNDTDRDQVPRGTTPLRDVGPFRPLPGYSLEDYEALLQRGATRLMIETFNLEYSHENGIFAWADSTLYSEFAGPKMQRGDFWKIQLGRRFDLDEDDLDGSLFVEGILEEAILFPEIGQAGKWETVEERPGIWVTRMVNSRDCQDGDMDEDEGEDEEDDVEEEDDEEDEDEDAEDLQQVYDRRLEIPFVDDGPVLTCPGYDTTDDVDSDNEMTVEGENSMEHDDDVDMEDTGAEIQASVADGVWHYNPRSPTPEDFVPTACVSGDAGVPQSASQLGAAGQAVKQEIATEEGDETTTLESDSDSADSDFDSDEELSGDEDLEQHAALLMRYKTF</sequence>
<protein>
    <recommendedName>
        <fullName evidence="2">DUF8191 domain-containing protein</fullName>
    </recommendedName>
</protein>
<dbReference type="EMBL" id="BRPK01000026">
    <property type="protein sequence ID" value="GLB45708.1"/>
    <property type="molecule type" value="Genomic_DNA"/>
</dbReference>
<keyword evidence="4" id="KW-1185">Reference proteome</keyword>
<evidence type="ECO:0000313" key="3">
    <source>
        <dbReference type="EMBL" id="GLB45708.1"/>
    </source>
</evidence>
<feature type="region of interest" description="Disordered" evidence="1">
    <location>
        <begin position="298"/>
        <end position="330"/>
    </location>
</feature>
<evidence type="ECO:0000256" key="1">
    <source>
        <dbReference type="SAM" id="MobiDB-lite"/>
    </source>
</evidence>
<proteinExistence type="predicted"/>
<feature type="compositionally biased region" description="Acidic residues" evidence="1">
    <location>
        <begin position="250"/>
        <end position="278"/>
    </location>
</feature>
<feature type="region of interest" description="Disordered" evidence="1">
    <location>
        <begin position="33"/>
        <end position="57"/>
    </location>
</feature>
<gene>
    <name evidence="3" type="ORF">LshimejAT787_2600410</name>
</gene>
<feature type="compositionally biased region" description="Acidic residues" evidence="1">
    <location>
        <begin position="392"/>
        <end position="424"/>
    </location>
</feature>
<evidence type="ECO:0000313" key="4">
    <source>
        <dbReference type="Proteomes" id="UP001063166"/>
    </source>
</evidence>
<dbReference type="Pfam" id="PF26609">
    <property type="entry name" value="DUF8191"/>
    <property type="match status" value="1"/>
</dbReference>
<feature type="region of interest" description="Disordered" evidence="1">
    <location>
        <begin position="93"/>
        <end position="126"/>
    </location>
</feature>
<comment type="caution">
    <text evidence="3">The sequence shown here is derived from an EMBL/GenBank/DDBJ whole genome shotgun (WGS) entry which is preliminary data.</text>
</comment>
<accession>A0A9P3Q247</accession>
<dbReference type="OrthoDB" id="3063271at2759"/>
<feature type="compositionally biased region" description="Low complexity" evidence="1">
    <location>
        <begin position="375"/>
        <end position="386"/>
    </location>
</feature>
<name>A0A9P3Q247_LYOSH</name>
<feature type="compositionally biased region" description="Acidic residues" evidence="1">
    <location>
        <begin position="42"/>
        <end position="53"/>
    </location>
</feature>
<feature type="region of interest" description="Disordered" evidence="1">
    <location>
        <begin position="371"/>
        <end position="424"/>
    </location>
</feature>
<feature type="compositionally biased region" description="Acidic residues" evidence="1">
    <location>
        <begin position="307"/>
        <end position="319"/>
    </location>
</feature>
<feature type="region of interest" description="Disordered" evidence="1">
    <location>
        <begin position="242"/>
        <end position="278"/>
    </location>
</feature>
<dbReference type="Proteomes" id="UP001063166">
    <property type="component" value="Unassembled WGS sequence"/>
</dbReference>
<dbReference type="InterPro" id="IPR058504">
    <property type="entry name" value="DUF8191"/>
</dbReference>
<dbReference type="AlphaFoldDB" id="A0A9P3Q247"/>